<dbReference type="Proteomes" id="UP000728185">
    <property type="component" value="Unassembled WGS sequence"/>
</dbReference>
<comment type="caution">
    <text evidence="2">The sequence shown here is derived from an EMBL/GenBank/DDBJ whole genome shotgun (WGS) entry which is preliminary data.</text>
</comment>
<proteinExistence type="predicted"/>
<evidence type="ECO:0000313" key="3">
    <source>
        <dbReference type="Proteomes" id="UP000728185"/>
    </source>
</evidence>
<feature type="region of interest" description="Disordered" evidence="1">
    <location>
        <begin position="294"/>
        <end position="334"/>
    </location>
</feature>
<dbReference type="SUPFAM" id="SSF53300">
    <property type="entry name" value="vWA-like"/>
    <property type="match status" value="1"/>
</dbReference>
<evidence type="ECO:0000313" key="2">
    <source>
        <dbReference type="EMBL" id="KAA0199566.1"/>
    </source>
</evidence>
<dbReference type="PANTHER" id="PTHR14343:SF5">
    <property type="entry name" value="DUF4537 DOMAIN-CONTAINING PROTEIN"/>
    <property type="match status" value="1"/>
</dbReference>
<dbReference type="PANTHER" id="PTHR14343">
    <property type="entry name" value="VWFA DOMAIN-CONTAINING PROTEIN"/>
    <property type="match status" value="1"/>
</dbReference>
<organism evidence="2 3">
    <name type="scientific">Fasciolopsis buskii</name>
    <dbReference type="NCBI Taxonomy" id="27845"/>
    <lineage>
        <taxon>Eukaryota</taxon>
        <taxon>Metazoa</taxon>
        <taxon>Spiralia</taxon>
        <taxon>Lophotrochozoa</taxon>
        <taxon>Platyhelminthes</taxon>
        <taxon>Trematoda</taxon>
        <taxon>Digenea</taxon>
        <taxon>Plagiorchiida</taxon>
        <taxon>Echinostomata</taxon>
        <taxon>Echinostomatoidea</taxon>
        <taxon>Fasciolidae</taxon>
        <taxon>Fasciolopsis</taxon>
    </lineage>
</organism>
<dbReference type="OrthoDB" id="6241467at2759"/>
<sequence>MEQLICWESNMKQIVGRKTLFGEPKETSAVFCIDRSGSIHKLWDTICAHLIEHLCKMAIRDKSAKFNIVLFDDQVEPFRVKMTRVSAQSIMAFKKWFQQTCHGSTSYILPALMASFGFASNKCVYLVTDGLTSNESPQLSLHLPRISNGRPLHCILLSEGTNIDPRAIQLTSKLISLTCCSNSSLRIVRVSYNGVLIHISPEFWCPKIPAHLYGNPEVCFSYIMNAWMEQTRESSAVSTCDAGVETNVEDVENGTIPSSNKTVYNSDGSCIHQEGLRLIFNTFTGELSYSASVRKTGEGRARSHKPSTYQTDEQPSLTTTSGITSGSYTADGAFDDDLRETHRAHQPEITYSVDPDCCVCNQVACSTSQCTTHPCYLCEPIPLSRYQVSRALVDNHSKSDWWRDDMRYAPSAGTLLLGRRVLAPNRTKGGSLYLATVLSQLTATQFLVSFESPEMKVARQENIQEQHAADMISFLDYYRHPIRTGDFILLPKCALLSAQTASDDQPRTGSLGYFQEPYILARVVHGFETREKVRGKFVCVNVMLTIKK</sequence>
<reference evidence="2" key="1">
    <citation type="submission" date="2019-05" db="EMBL/GenBank/DDBJ databases">
        <title>Annotation for the trematode Fasciolopsis buski.</title>
        <authorList>
            <person name="Choi Y.-J."/>
        </authorList>
    </citation>
    <scope>NUCLEOTIDE SEQUENCE</scope>
    <source>
        <strain evidence="2">HT</strain>
        <tissue evidence="2">Whole worm</tissue>
    </source>
</reference>
<evidence type="ECO:0000256" key="1">
    <source>
        <dbReference type="SAM" id="MobiDB-lite"/>
    </source>
</evidence>
<evidence type="ECO:0008006" key="4">
    <source>
        <dbReference type="Google" id="ProtNLM"/>
    </source>
</evidence>
<feature type="compositionally biased region" description="Polar residues" evidence="1">
    <location>
        <begin position="306"/>
        <end position="315"/>
    </location>
</feature>
<feature type="compositionally biased region" description="Low complexity" evidence="1">
    <location>
        <begin position="316"/>
        <end position="329"/>
    </location>
</feature>
<name>A0A8E0VL28_9TREM</name>
<keyword evidence="3" id="KW-1185">Reference proteome</keyword>
<dbReference type="EMBL" id="LUCM01001056">
    <property type="protein sequence ID" value="KAA0199566.1"/>
    <property type="molecule type" value="Genomic_DNA"/>
</dbReference>
<gene>
    <name evidence="2" type="ORF">FBUS_03241</name>
</gene>
<dbReference type="Gene3D" id="3.40.50.410">
    <property type="entry name" value="von Willebrand factor, type A domain"/>
    <property type="match status" value="1"/>
</dbReference>
<protein>
    <recommendedName>
        <fullName evidence="4">VWFA domain-containing protein</fullName>
    </recommendedName>
</protein>
<dbReference type="AlphaFoldDB" id="A0A8E0VL28"/>
<dbReference type="InterPro" id="IPR036465">
    <property type="entry name" value="vWFA_dom_sf"/>
</dbReference>
<accession>A0A8E0VL28</accession>